<gene>
    <name evidence="7" type="primary">xerC_2</name>
    <name evidence="7" type="ORF">Mlute_00843</name>
</gene>
<evidence type="ECO:0000313" key="7">
    <source>
        <dbReference type="EMBL" id="RIH87826.1"/>
    </source>
</evidence>
<dbReference type="InterPro" id="IPR010998">
    <property type="entry name" value="Integrase_recombinase_N"/>
</dbReference>
<dbReference type="PROSITE" id="PS51900">
    <property type="entry name" value="CB"/>
    <property type="match status" value="1"/>
</dbReference>
<dbReference type="InterPro" id="IPR044068">
    <property type="entry name" value="CB"/>
</dbReference>
<feature type="domain" description="Core-binding (CB)" evidence="6">
    <location>
        <begin position="27"/>
        <end position="130"/>
    </location>
</feature>
<reference evidence="7 8" key="1">
    <citation type="submission" date="2018-08" db="EMBL/GenBank/DDBJ databases">
        <title>Meiothermus luteus KCTC 52599 genome sequencing project.</title>
        <authorList>
            <person name="Da Costa M.S."/>
            <person name="Albuquerque L."/>
            <person name="Raposo P."/>
            <person name="Froufe H.J.C."/>
            <person name="Barroso C.S."/>
            <person name="Egas C."/>
        </authorList>
    </citation>
    <scope>NUCLEOTIDE SEQUENCE [LARGE SCALE GENOMIC DNA]</scope>
    <source>
        <strain evidence="7 8">KCTC 52599</strain>
    </source>
</reference>
<keyword evidence="8" id="KW-1185">Reference proteome</keyword>
<dbReference type="Proteomes" id="UP000265800">
    <property type="component" value="Unassembled WGS sequence"/>
</dbReference>
<evidence type="ECO:0000313" key="8">
    <source>
        <dbReference type="Proteomes" id="UP000265800"/>
    </source>
</evidence>
<dbReference type="GO" id="GO:0006310">
    <property type="term" value="P:DNA recombination"/>
    <property type="evidence" value="ECO:0007669"/>
    <property type="project" value="UniProtKB-KW"/>
</dbReference>
<dbReference type="Gene3D" id="1.10.443.10">
    <property type="entry name" value="Intergrase catalytic core"/>
    <property type="match status" value="1"/>
</dbReference>
<comment type="caution">
    <text evidence="7">The sequence shown here is derived from an EMBL/GenBank/DDBJ whole genome shotgun (WGS) entry which is preliminary data.</text>
</comment>
<dbReference type="InterPro" id="IPR004107">
    <property type="entry name" value="Integrase_SAM-like_N"/>
</dbReference>
<dbReference type="GO" id="GO:0015074">
    <property type="term" value="P:DNA integration"/>
    <property type="evidence" value="ECO:0007669"/>
    <property type="project" value="UniProtKB-KW"/>
</dbReference>
<dbReference type="AlphaFoldDB" id="A0A399EWL8"/>
<dbReference type="InterPro" id="IPR013762">
    <property type="entry name" value="Integrase-like_cat_sf"/>
</dbReference>
<name>A0A399EWL8_9DEIN</name>
<dbReference type="SUPFAM" id="SSF47823">
    <property type="entry name" value="lambda integrase-like, N-terminal domain"/>
    <property type="match status" value="1"/>
</dbReference>
<dbReference type="CDD" id="cd00397">
    <property type="entry name" value="DNA_BRE_C"/>
    <property type="match status" value="1"/>
</dbReference>
<keyword evidence="2 4" id="KW-0238">DNA-binding</keyword>
<dbReference type="EMBL" id="QWKZ01000018">
    <property type="protein sequence ID" value="RIH87826.1"/>
    <property type="molecule type" value="Genomic_DNA"/>
</dbReference>
<evidence type="ECO:0000259" key="6">
    <source>
        <dbReference type="PROSITE" id="PS51900"/>
    </source>
</evidence>
<dbReference type="Pfam" id="PF02899">
    <property type="entry name" value="Phage_int_SAM_1"/>
    <property type="match status" value="1"/>
</dbReference>
<dbReference type="InterPro" id="IPR011010">
    <property type="entry name" value="DNA_brk_join_enz"/>
</dbReference>
<keyword evidence="3" id="KW-0233">DNA recombination</keyword>
<dbReference type="PANTHER" id="PTHR30349">
    <property type="entry name" value="PHAGE INTEGRASE-RELATED"/>
    <property type="match status" value="1"/>
</dbReference>
<evidence type="ECO:0000256" key="1">
    <source>
        <dbReference type="ARBA" id="ARBA00022908"/>
    </source>
</evidence>
<sequence length="344" mass="38954">MGALVPLSTWQNPAKRRLEAIRAAHERDEEKLLELHHAYLVLKGRKRARLSPKTLALYQVAIRDYLAWAWPPGACGPKIEILKATGDDLDRWVHDLETQGGHLNPNPSPLKPGSIATYLAAVRSFYRALAWAKAAELPQARAPQDPTPAHERRPALPLELYQRLLAHLAHDEPQARRDRLAVRLMGEAGLRISEVVNLELPEVHLEERLLEVTGKGGKRRSVPISRSLAEELSAWLLVRRAHARPGDKHLLINLGERKGHGRGMTEKTLRERLNRHYRTLGFPPRYYGAHLLRHTAGTRIYRKSRDLHATARLLGHANVNTSAIYAKMDMEGLFSLVDRLEEES</sequence>
<dbReference type="Pfam" id="PF00589">
    <property type="entry name" value="Phage_integrase"/>
    <property type="match status" value="1"/>
</dbReference>
<dbReference type="OrthoDB" id="9801717at2"/>
<dbReference type="Gene3D" id="1.10.150.130">
    <property type="match status" value="1"/>
</dbReference>
<protein>
    <submittedName>
        <fullName evidence="7">Tyrosine recombinase XerC</fullName>
    </submittedName>
</protein>
<dbReference type="RefSeq" id="WP_119359513.1">
    <property type="nucleotide sequence ID" value="NZ_QWKZ01000018.1"/>
</dbReference>
<organism evidence="7 8">
    <name type="scientific">Meiothermus luteus</name>
    <dbReference type="NCBI Taxonomy" id="2026184"/>
    <lineage>
        <taxon>Bacteria</taxon>
        <taxon>Thermotogati</taxon>
        <taxon>Deinococcota</taxon>
        <taxon>Deinococci</taxon>
        <taxon>Thermales</taxon>
        <taxon>Thermaceae</taxon>
        <taxon>Meiothermus</taxon>
    </lineage>
</organism>
<dbReference type="InterPro" id="IPR050090">
    <property type="entry name" value="Tyrosine_recombinase_XerCD"/>
</dbReference>
<keyword evidence="1" id="KW-0229">DNA integration</keyword>
<accession>A0A399EWL8</accession>
<proteinExistence type="predicted"/>
<feature type="domain" description="Tyr recombinase" evidence="5">
    <location>
        <begin position="151"/>
        <end position="338"/>
    </location>
</feature>
<dbReference type="GO" id="GO:0003677">
    <property type="term" value="F:DNA binding"/>
    <property type="evidence" value="ECO:0007669"/>
    <property type="project" value="UniProtKB-UniRule"/>
</dbReference>
<evidence type="ECO:0000256" key="4">
    <source>
        <dbReference type="PROSITE-ProRule" id="PRU01248"/>
    </source>
</evidence>
<dbReference type="InterPro" id="IPR002104">
    <property type="entry name" value="Integrase_catalytic"/>
</dbReference>
<evidence type="ECO:0000256" key="2">
    <source>
        <dbReference type="ARBA" id="ARBA00023125"/>
    </source>
</evidence>
<dbReference type="PANTHER" id="PTHR30349:SF81">
    <property type="entry name" value="TYROSINE RECOMBINASE XERC"/>
    <property type="match status" value="1"/>
</dbReference>
<evidence type="ECO:0000256" key="3">
    <source>
        <dbReference type="ARBA" id="ARBA00023172"/>
    </source>
</evidence>
<evidence type="ECO:0000259" key="5">
    <source>
        <dbReference type="PROSITE" id="PS51898"/>
    </source>
</evidence>
<dbReference type="PROSITE" id="PS51898">
    <property type="entry name" value="TYR_RECOMBINASE"/>
    <property type="match status" value="1"/>
</dbReference>
<dbReference type="SUPFAM" id="SSF56349">
    <property type="entry name" value="DNA breaking-rejoining enzymes"/>
    <property type="match status" value="1"/>
</dbReference>